<protein>
    <submittedName>
        <fullName evidence="11">Chemotaxis protein CheW</fullName>
    </submittedName>
</protein>
<organism evidence="11 12">
    <name type="scientific">Actinomyces urogenitalis</name>
    <dbReference type="NCBI Taxonomy" id="103621"/>
    <lineage>
        <taxon>Bacteria</taxon>
        <taxon>Bacillati</taxon>
        <taxon>Actinomycetota</taxon>
        <taxon>Actinomycetes</taxon>
        <taxon>Actinomycetales</taxon>
        <taxon>Actinomycetaceae</taxon>
        <taxon>Actinomyces</taxon>
    </lineage>
</organism>
<dbReference type="InterPro" id="IPR050368">
    <property type="entry name" value="ClC-type_chloride_channel"/>
</dbReference>
<feature type="transmembrane region" description="Helical" evidence="10">
    <location>
        <begin position="292"/>
        <end position="312"/>
    </location>
</feature>
<comment type="caution">
    <text evidence="11">The sequence shown here is derived from an EMBL/GenBank/DDBJ whole genome shotgun (WGS) entry which is preliminary data.</text>
</comment>
<evidence type="ECO:0000256" key="4">
    <source>
        <dbReference type="ARBA" id="ARBA00022989"/>
    </source>
</evidence>
<dbReference type="PANTHER" id="PTHR43427:SF6">
    <property type="entry name" value="CHLORIDE CHANNEL PROTEIN CLC-E"/>
    <property type="match status" value="1"/>
</dbReference>
<feature type="transmembrane region" description="Helical" evidence="10">
    <location>
        <begin position="50"/>
        <end position="78"/>
    </location>
</feature>
<evidence type="ECO:0000256" key="7">
    <source>
        <dbReference type="ARBA" id="ARBA00023173"/>
    </source>
</evidence>
<evidence type="ECO:0000256" key="5">
    <source>
        <dbReference type="ARBA" id="ARBA00023065"/>
    </source>
</evidence>
<dbReference type="SUPFAM" id="SSF81340">
    <property type="entry name" value="Clc chloride channel"/>
    <property type="match status" value="1"/>
</dbReference>
<evidence type="ECO:0000313" key="11">
    <source>
        <dbReference type="EMBL" id="PKY99308.1"/>
    </source>
</evidence>
<gene>
    <name evidence="11" type="ORF">CYJ26_02805</name>
</gene>
<dbReference type="PANTHER" id="PTHR43427">
    <property type="entry name" value="CHLORIDE CHANNEL PROTEIN CLC-E"/>
    <property type="match status" value="1"/>
</dbReference>
<dbReference type="PRINTS" id="PR00762">
    <property type="entry name" value="CLCHANNEL"/>
</dbReference>
<dbReference type="GO" id="GO:0034707">
    <property type="term" value="C:chloride channel complex"/>
    <property type="evidence" value="ECO:0007669"/>
    <property type="project" value="UniProtKB-KW"/>
</dbReference>
<feature type="transmembrane region" description="Helical" evidence="10">
    <location>
        <begin position="203"/>
        <end position="232"/>
    </location>
</feature>
<keyword evidence="6 10" id="KW-0472">Membrane</keyword>
<evidence type="ECO:0000256" key="10">
    <source>
        <dbReference type="SAM" id="Phobius"/>
    </source>
</evidence>
<keyword evidence="9" id="KW-0407">Ion channel</keyword>
<dbReference type="InterPro" id="IPR001807">
    <property type="entry name" value="ClC"/>
</dbReference>
<evidence type="ECO:0000256" key="6">
    <source>
        <dbReference type="ARBA" id="ARBA00023136"/>
    </source>
</evidence>
<comment type="subcellular location">
    <subcellularLocation>
        <location evidence="1">Membrane</location>
        <topology evidence="1">Multi-pass membrane protein</topology>
    </subcellularLocation>
</comment>
<evidence type="ECO:0000256" key="2">
    <source>
        <dbReference type="ARBA" id="ARBA00022448"/>
    </source>
</evidence>
<dbReference type="InterPro" id="IPR014743">
    <property type="entry name" value="Cl-channel_core"/>
</dbReference>
<evidence type="ECO:0000256" key="3">
    <source>
        <dbReference type="ARBA" id="ARBA00022692"/>
    </source>
</evidence>
<dbReference type="Proteomes" id="UP000234778">
    <property type="component" value="Unassembled WGS sequence"/>
</dbReference>
<name>A0A2I1KUL9_9ACTO</name>
<feature type="transmembrane region" description="Helical" evidence="10">
    <location>
        <begin position="127"/>
        <end position="148"/>
    </location>
</feature>
<keyword evidence="5" id="KW-0406">Ion transport</keyword>
<keyword evidence="3 10" id="KW-0812">Transmembrane</keyword>
<dbReference type="GO" id="GO:0005254">
    <property type="term" value="F:chloride channel activity"/>
    <property type="evidence" value="ECO:0007669"/>
    <property type="project" value="UniProtKB-KW"/>
</dbReference>
<dbReference type="EMBL" id="PKHA01000002">
    <property type="protein sequence ID" value="PKY99308.1"/>
    <property type="molecule type" value="Genomic_DNA"/>
</dbReference>
<feature type="transmembrane region" description="Helical" evidence="10">
    <location>
        <begin position="90"/>
        <end position="107"/>
    </location>
</feature>
<accession>A0A2I1KUL9</accession>
<evidence type="ECO:0000256" key="1">
    <source>
        <dbReference type="ARBA" id="ARBA00004141"/>
    </source>
</evidence>
<keyword evidence="4 10" id="KW-1133">Transmembrane helix</keyword>
<sequence>MGLLRPFGDAVVQVLTVGGGNSVGREGAPRLAAGAVAVRLARWLGLEPQWMALLAASAAGAGLAAMYNAPLGGAAYAVEIMMLAGTRRRGLALAAPVSVLATCVSWLHSHAEASIAMPASTLTWPTLAASLLVVVAAGLAGVAARALWAWARRHRLPDGWSLPLAIAGAGTLTGLASLWLTVLPGNGKDAFQAAVSSPVTTTAVLSLVGVVILKPVLTAATLGAGATGGLLAPSFSLGASVGAAVALGLMFAGVTVSVPAMALVGAGVTLAVTQRAPWFAAVFVWELAQGPVWTLGVLVVGCLAAGEAERAWARRQTARR</sequence>
<evidence type="ECO:0000256" key="8">
    <source>
        <dbReference type="ARBA" id="ARBA00023214"/>
    </source>
</evidence>
<dbReference type="Gene3D" id="1.10.3080.10">
    <property type="entry name" value="Clc chloride channel"/>
    <property type="match status" value="1"/>
</dbReference>
<dbReference type="AlphaFoldDB" id="A0A2I1KUL9"/>
<keyword evidence="8" id="KW-0868">Chloride</keyword>
<evidence type="ECO:0000313" key="12">
    <source>
        <dbReference type="Proteomes" id="UP000234778"/>
    </source>
</evidence>
<dbReference type="Pfam" id="PF00654">
    <property type="entry name" value="Voltage_CLC"/>
    <property type="match status" value="1"/>
</dbReference>
<feature type="transmembrane region" description="Helical" evidence="10">
    <location>
        <begin position="160"/>
        <end position="183"/>
    </location>
</feature>
<feature type="transmembrane region" description="Helical" evidence="10">
    <location>
        <begin position="244"/>
        <end position="272"/>
    </location>
</feature>
<keyword evidence="7" id="KW-0869">Chloride channel</keyword>
<reference evidence="11 12" key="1">
    <citation type="submission" date="2017-12" db="EMBL/GenBank/DDBJ databases">
        <title>Phylogenetic diversity of female urinary microbiome.</title>
        <authorList>
            <person name="Thomas-White K."/>
            <person name="Wolfe A.J."/>
        </authorList>
    </citation>
    <scope>NUCLEOTIDE SEQUENCE [LARGE SCALE GENOMIC DNA]</scope>
    <source>
        <strain evidence="11 12">UMB0319</strain>
    </source>
</reference>
<proteinExistence type="predicted"/>
<keyword evidence="2" id="KW-0813">Transport</keyword>
<evidence type="ECO:0000256" key="9">
    <source>
        <dbReference type="ARBA" id="ARBA00023303"/>
    </source>
</evidence>